<dbReference type="InterPro" id="IPR007214">
    <property type="entry name" value="YbaK/aa-tRNA-synth-assoc-dom"/>
</dbReference>
<gene>
    <name evidence="2" type="ORF">KUA55_01025</name>
</gene>
<dbReference type="PANTHER" id="PTHR30411:SF1">
    <property type="entry name" value="CYTOPLASMIC PROTEIN"/>
    <property type="match status" value="1"/>
</dbReference>
<proteinExistence type="predicted"/>
<dbReference type="EMBL" id="JAHUZB010000001">
    <property type="protein sequence ID" value="MBV7389246.1"/>
    <property type="molecule type" value="Genomic_DNA"/>
</dbReference>
<protein>
    <submittedName>
        <fullName evidence="2">YbaK/EbsC family protein</fullName>
    </submittedName>
</protein>
<dbReference type="Pfam" id="PF04073">
    <property type="entry name" value="tRNA_edit"/>
    <property type="match status" value="1"/>
</dbReference>
<dbReference type="RefSeq" id="WP_218324313.1">
    <property type="nucleotide sequence ID" value="NZ_JAHUZB010000001.1"/>
</dbReference>
<accession>A0ABS6T8L9</accession>
<keyword evidence="3" id="KW-1185">Reference proteome</keyword>
<feature type="domain" description="YbaK/aminoacyl-tRNA synthetase-associated" evidence="1">
    <location>
        <begin position="25"/>
        <end position="143"/>
    </location>
</feature>
<evidence type="ECO:0000313" key="3">
    <source>
        <dbReference type="Proteomes" id="UP000774130"/>
    </source>
</evidence>
<evidence type="ECO:0000259" key="1">
    <source>
        <dbReference type="Pfam" id="PF04073"/>
    </source>
</evidence>
<organism evidence="2 3">
    <name type="scientific">Enterococcus alishanensis</name>
    <dbReference type="NCBI Taxonomy" id="1303817"/>
    <lineage>
        <taxon>Bacteria</taxon>
        <taxon>Bacillati</taxon>
        <taxon>Bacillota</taxon>
        <taxon>Bacilli</taxon>
        <taxon>Lactobacillales</taxon>
        <taxon>Enterococcaceae</taxon>
        <taxon>Enterococcus</taxon>
    </lineage>
</organism>
<reference evidence="2 3" key="1">
    <citation type="submission" date="2021-06" db="EMBL/GenBank/DDBJ databases">
        <title>Enterococcus alishanensis sp. nov., a novel lactic acid bacterium isolated from fresh coffee beans.</title>
        <authorList>
            <person name="Chen Y.-S."/>
        </authorList>
    </citation>
    <scope>NUCLEOTIDE SEQUENCE [LARGE SCALE GENOMIC DNA]</scope>
    <source>
        <strain evidence="2 3">ALS3</strain>
    </source>
</reference>
<dbReference type="CDD" id="cd04333">
    <property type="entry name" value="ProX_deacylase"/>
    <property type="match status" value="1"/>
</dbReference>
<comment type="caution">
    <text evidence="2">The sequence shown here is derived from an EMBL/GenBank/DDBJ whole genome shotgun (WGS) entry which is preliminary data.</text>
</comment>
<dbReference type="PANTHER" id="PTHR30411">
    <property type="entry name" value="CYTOPLASMIC PROTEIN"/>
    <property type="match status" value="1"/>
</dbReference>
<sequence>MSLEKVQSYFSEFGREEDIIVLNESSATVALAAQALGTKPEQIAKTLSFKRKNQDRVILLVTAGDAKIDNQKFKSIFQEKAFMLKPDEVDTRVGHPVGGVCPFAVNPEVDIYLDESLKRFDYVYPACGSGNSAIKLTVPELEEYTDFQTWIDVCKNW</sequence>
<name>A0ABS6T8L9_9ENTE</name>
<evidence type="ECO:0000313" key="2">
    <source>
        <dbReference type="EMBL" id="MBV7389246.1"/>
    </source>
</evidence>
<dbReference type="Proteomes" id="UP000774130">
    <property type="component" value="Unassembled WGS sequence"/>
</dbReference>